<dbReference type="PROSITE" id="PS51686">
    <property type="entry name" value="SAM_MT_RSMB_NOP"/>
    <property type="match status" value="1"/>
</dbReference>
<gene>
    <name evidence="7" type="ORF">V0U35_01400</name>
</gene>
<dbReference type="Gene3D" id="3.40.50.150">
    <property type="entry name" value="Vaccinia Virus protein VP39"/>
    <property type="match status" value="1"/>
</dbReference>
<dbReference type="SUPFAM" id="SSF53335">
    <property type="entry name" value="S-adenosyl-L-methionine-dependent methyltransferases"/>
    <property type="match status" value="1"/>
</dbReference>
<feature type="domain" description="SAM-dependent MTase RsmB/NOP-type" evidence="6">
    <location>
        <begin position="148"/>
        <end position="431"/>
    </location>
</feature>
<evidence type="ECO:0000256" key="1">
    <source>
        <dbReference type="ARBA" id="ARBA00022603"/>
    </source>
</evidence>
<comment type="similarity">
    <text evidence="5">Belongs to the class I-like SAM-binding methyltransferase superfamily. RsmB/NOP family.</text>
</comment>
<proteinExistence type="inferred from homology"/>
<comment type="caution">
    <text evidence="5">Lacks conserved residue(s) required for the propagation of feature annotation.</text>
</comment>
<dbReference type="Pfam" id="PF01029">
    <property type="entry name" value="NusB"/>
    <property type="match status" value="1"/>
</dbReference>
<dbReference type="GO" id="GO:0032259">
    <property type="term" value="P:methylation"/>
    <property type="evidence" value="ECO:0007669"/>
    <property type="project" value="UniProtKB-KW"/>
</dbReference>
<keyword evidence="3 5" id="KW-0949">S-adenosyl-L-methionine</keyword>
<organism evidence="7 8">
    <name type="scientific">Hyphobacterium marinum</name>
    <dbReference type="NCBI Taxonomy" id="3116574"/>
    <lineage>
        <taxon>Bacteria</taxon>
        <taxon>Pseudomonadati</taxon>
        <taxon>Pseudomonadota</taxon>
        <taxon>Alphaproteobacteria</taxon>
        <taxon>Maricaulales</taxon>
        <taxon>Maricaulaceae</taxon>
        <taxon>Hyphobacterium</taxon>
    </lineage>
</organism>
<dbReference type="InterPro" id="IPR035926">
    <property type="entry name" value="NusB-like_sf"/>
</dbReference>
<evidence type="ECO:0000259" key="6">
    <source>
        <dbReference type="PROSITE" id="PS51686"/>
    </source>
</evidence>
<feature type="active site" description="Nucleophile" evidence="5">
    <location>
        <position position="363"/>
    </location>
</feature>
<dbReference type="PRINTS" id="PR02008">
    <property type="entry name" value="RCMTFAMILY"/>
</dbReference>
<feature type="binding site" evidence="5">
    <location>
        <position position="268"/>
    </location>
    <ligand>
        <name>S-adenosyl-L-methionine</name>
        <dbReference type="ChEBI" id="CHEBI:59789"/>
    </ligand>
</feature>
<dbReference type="Proteomes" id="UP001310692">
    <property type="component" value="Unassembled WGS sequence"/>
</dbReference>
<dbReference type="InterPro" id="IPR029063">
    <property type="entry name" value="SAM-dependent_MTases_sf"/>
</dbReference>
<dbReference type="InterPro" id="IPR006027">
    <property type="entry name" value="NusB_RsmB_TIM44"/>
</dbReference>
<keyword evidence="1 5" id="KW-0489">Methyltransferase</keyword>
<evidence type="ECO:0000256" key="5">
    <source>
        <dbReference type="PROSITE-ProRule" id="PRU01023"/>
    </source>
</evidence>
<evidence type="ECO:0000313" key="7">
    <source>
        <dbReference type="EMBL" id="MEE2565319.1"/>
    </source>
</evidence>
<evidence type="ECO:0000256" key="4">
    <source>
        <dbReference type="ARBA" id="ARBA00022884"/>
    </source>
</evidence>
<feature type="binding site" evidence="5">
    <location>
        <begin position="247"/>
        <end position="253"/>
    </location>
    <ligand>
        <name>S-adenosyl-L-methionine</name>
        <dbReference type="ChEBI" id="CHEBI:59789"/>
    </ligand>
</feature>
<name>A0ABU7LUS8_9PROT</name>
<dbReference type="InterPro" id="IPR001678">
    <property type="entry name" value="MeTrfase_RsmB-F_NOP2_dom"/>
</dbReference>
<evidence type="ECO:0000256" key="3">
    <source>
        <dbReference type="ARBA" id="ARBA00022691"/>
    </source>
</evidence>
<protein>
    <submittedName>
        <fullName evidence="7">RsmB/NOP family class I SAM-dependent RNA methyltransferase</fullName>
        <ecNumber evidence="7">2.1.1.-</ecNumber>
    </submittedName>
</protein>
<dbReference type="SUPFAM" id="SSF48013">
    <property type="entry name" value="NusB-like"/>
    <property type="match status" value="1"/>
</dbReference>
<keyword evidence="4 5" id="KW-0694">RNA-binding</keyword>
<dbReference type="InterPro" id="IPR049560">
    <property type="entry name" value="MeTrfase_RsmB-F_NOP2_cat"/>
</dbReference>
<dbReference type="RefSeq" id="WP_330194857.1">
    <property type="nucleotide sequence ID" value="NZ_JAZDRO010000001.1"/>
</dbReference>
<dbReference type="Gene3D" id="1.10.940.10">
    <property type="entry name" value="NusB-like"/>
    <property type="match status" value="1"/>
</dbReference>
<dbReference type="InterPro" id="IPR023267">
    <property type="entry name" value="RCMT"/>
</dbReference>
<dbReference type="EC" id="2.1.1.-" evidence="7"/>
<dbReference type="Pfam" id="PF01189">
    <property type="entry name" value="Methyltr_RsmB-F"/>
    <property type="match status" value="1"/>
</dbReference>
<keyword evidence="8" id="KW-1185">Reference proteome</keyword>
<dbReference type="EMBL" id="JAZDRO010000001">
    <property type="protein sequence ID" value="MEE2565319.1"/>
    <property type="molecule type" value="Genomic_DNA"/>
</dbReference>
<sequence>MSEGYAARRIAALAYDRAIRGKGPLDESLAAAPGFDALEPRDRAFARLLAATAVRRTGQTQAALDTFLNKPLPDDAHMARALLQTGAAQLIWLGTAAHAAVSATVGLAKEDPATARFAGLFNAILRKIDQQGAPIARGTPPSANLPDWLAASWRAAYGTDRTEAIAAACAREPTLDLSLRDPASAAHWAEALGAESLPGGSLRKRSIGDLTALPGYEDGAWWAQDAGAALPARLLCVTPGERVLDLCAAPGGKTLQLAASGADVTALDASPKRLKRLSANLARTDLSADIIATNGRTWRSEAQYDAILLDAPCTATGTLRRRPDAAWTKQAGDAASLMPIQDDLAATAVTALRPGGRLVICTCSLQPEEGEDWLARSLAAHPGLTTDPVRPEELPGLEAAILPSGAVRLTPDMWSEQGGIDGFFIARLHKAAA</sequence>
<evidence type="ECO:0000256" key="2">
    <source>
        <dbReference type="ARBA" id="ARBA00022679"/>
    </source>
</evidence>
<dbReference type="PANTHER" id="PTHR22807">
    <property type="entry name" value="NOP2 YEAST -RELATED NOL1/NOP2/FMU SUN DOMAIN-CONTAINING"/>
    <property type="match status" value="1"/>
</dbReference>
<dbReference type="GO" id="GO:0008168">
    <property type="term" value="F:methyltransferase activity"/>
    <property type="evidence" value="ECO:0007669"/>
    <property type="project" value="UniProtKB-KW"/>
</dbReference>
<accession>A0ABU7LUS8</accession>
<dbReference type="PANTHER" id="PTHR22807:SF61">
    <property type="entry name" value="NOL1_NOP2_SUN FAMILY PROTEIN _ ANTITERMINATION NUSB DOMAIN-CONTAINING PROTEIN"/>
    <property type="match status" value="1"/>
</dbReference>
<evidence type="ECO:0000313" key="8">
    <source>
        <dbReference type="Proteomes" id="UP001310692"/>
    </source>
</evidence>
<dbReference type="CDD" id="cd02440">
    <property type="entry name" value="AdoMet_MTases"/>
    <property type="match status" value="1"/>
</dbReference>
<feature type="binding site" evidence="5">
    <location>
        <position position="310"/>
    </location>
    <ligand>
        <name>S-adenosyl-L-methionine</name>
        <dbReference type="ChEBI" id="CHEBI:59789"/>
    </ligand>
</feature>
<keyword evidence="2 5" id="KW-0808">Transferase</keyword>
<comment type="caution">
    <text evidence="7">The sequence shown here is derived from an EMBL/GenBank/DDBJ whole genome shotgun (WGS) entry which is preliminary data.</text>
</comment>
<reference evidence="7 8" key="1">
    <citation type="submission" date="2024-01" db="EMBL/GenBank/DDBJ databases">
        <title>Hyphobacterium bacterium isolated from marine sediment.</title>
        <authorList>
            <person name="Zhao S."/>
        </authorList>
    </citation>
    <scope>NUCLEOTIDE SEQUENCE [LARGE SCALE GENOMIC DNA]</scope>
    <source>
        <strain evidence="7 8">Y60-23</strain>
    </source>
</reference>